<feature type="compositionally biased region" description="Basic and acidic residues" evidence="8">
    <location>
        <begin position="569"/>
        <end position="585"/>
    </location>
</feature>
<proteinExistence type="inferred from homology"/>
<feature type="region of interest" description="Disordered" evidence="8">
    <location>
        <begin position="559"/>
        <end position="617"/>
    </location>
</feature>
<dbReference type="GO" id="GO:0006508">
    <property type="term" value="P:proteolysis"/>
    <property type="evidence" value="ECO:0007669"/>
    <property type="project" value="UniProtKB-KW"/>
</dbReference>
<feature type="active site" description="Proton donor/acceptor" evidence="7">
    <location>
        <position position="283"/>
    </location>
</feature>
<keyword evidence="4" id="KW-0378">Hydrolase</keyword>
<dbReference type="EMBL" id="PKOZ01000002">
    <property type="protein sequence ID" value="PQD96312.1"/>
    <property type="molecule type" value="Genomic_DNA"/>
</dbReference>
<feature type="domain" description="Peptidase M14" evidence="9">
    <location>
        <begin position="20"/>
        <end position="316"/>
    </location>
</feature>
<dbReference type="Pfam" id="PF18058">
    <property type="entry name" value="SbsC_C"/>
    <property type="match status" value="1"/>
</dbReference>
<feature type="compositionally biased region" description="Low complexity" evidence="8">
    <location>
        <begin position="587"/>
        <end position="596"/>
    </location>
</feature>
<evidence type="ECO:0000259" key="9">
    <source>
        <dbReference type="PROSITE" id="PS52035"/>
    </source>
</evidence>
<evidence type="ECO:0000256" key="1">
    <source>
        <dbReference type="ARBA" id="ARBA00001947"/>
    </source>
</evidence>
<comment type="cofactor">
    <cofactor evidence="1">
        <name>Zn(2+)</name>
        <dbReference type="ChEBI" id="CHEBI:29105"/>
    </cofactor>
</comment>
<comment type="caution">
    <text evidence="10">The sequence shown here is derived from an EMBL/GenBank/DDBJ whole genome shotgun (WGS) entry which is preliminary data.</text>
</comment>
<evidence type="ECO:0000256" key="5">
    <source>
        <dbReference type="ARBA" id="ARBA00022833"/>
    </source>
</evidence>
<comment type="similarity">
    <text evidence="2 7">Belongs to the peptidase M14 family.</text>
</comment>
<dbReference type="GO" id="GO:0005615">
    <property type="term" value="C:extracellular space"/>
    <property type="evidence" value="ECO:0007669"/>
    <property type="project" value="TreeGrafter"/>
</dbReference>
<evidence type="ECO:0000313" key="10">
    <source>
        <dbReference type="EMBL" id="PQD96312.1"/>
    </source>
</evidence>
<dbReference type="SUPFAM" id="SSF53187">
    <property type="entry name" value="Zn-dependent exopeptidases"/>
    <property type="match status" value="1"/>
</dbReference>
<dbReference type="AlphaFoldDB" id="A0A2S7N2K0"/>
<organism evidence="10 11">
    <name type="scientific">Pradoshia eiseniae</name>
    <dbReference type="NCBI Taxonomy" id="2064768"/>
    <lineage>
        <taxon>Bacteria</taxon>
        <taxon>Bacillati</taxon>
        <taxon>Bacillota</taxon>
        <taxon>Bacilli</taxon>
        <taxon>Bacillales</taxon>
        <taxon>Bacillaceae</taxon>
        <taxon>Pradoshia</taxon>
    </lineage>
</organism>
<dbReference type="SMART" id="SM00631">
    <property type="entry name" value="Zn_pept"/>
    <property type="match status" value="1"/>
</dbReference>
<dbReference type="InterPro" id="IPR000834">
    <property type="entry name" value="Peptidase_M14"/>
</dbReference>
<evidence type="ECO:0000256" key="8">
    <source>
        <dbReference type="SAM" id="MobiDB-lite"/>
    </source>
</evidence>
<dbReference type="PANTHER" id="PTHR11705">
    <property type="entry name" value="PROTEASE FAMILY M14 CARBOXYPEPTIDASE A,B"/>
    <property type="match status" value="1"/>
</dbReference>
<dbReference type="PANTHER" id="PTHR11705:SF143">
    <property type="entry name" value="SLL0236 PROTEIN"/>
    <property type="match status" value="1"/>
</dbReference>
<gene>
    <name evidence="10" type="ORF">CYL18_06345</name>
</gene>
<reference evidence="10 11" key="1">
    <citation type="submission" date="2017-12" db="EMBL/GenBank/DDBJ databases">
        <title>Taxonomic description and draft genome of Pradoshia cofamensis Gen. nov., sp. nov., a thermotolerant bacillale isolated from anterior gut of earthworm Eisenia fetida.</title>
        <authorList>
            <person name="Saha T."/>
            <person name="Chakraborty R."/>
        </authorList>
    </citation>
    <scope>NUCLEOTIDE SEQUENCE [LARGE SCALE GENOMIC DNA]</scope>
    <source>
        <strain evidence="10 11">EAG3</strain>
    </source>
</reference>
<keyword evidence="6" id="KW-0482">Metalloprotease</keyword>
<sequence>MAFLPTGGNAAAKSFVDPTKKYTYTQLGKDIKELQQQYPDLVKVKTIGKSEYGRNIYAVSLGKGSAKVFINGSHHAREWMTTSLNMELIDQYAAAYKGNKKIGGYNVRSLLNSSTLWFVPMVNPDGVTLQQQGLNAFPKSTHSSLIKMNKGSKNFKRWKANAKGIDLNRQYNAGWSAIKNSPKSPSYKNYKGKTPESAKEVKAIISFVNQINPEMAIAYHSSGEVLYWNYKQSAANKKRDLIYAKKIGSMTGYSLVYPGPNPSGGGFTDWFISKKKKPGFTPEIGKYVVETELPLSAFSRVWSQNKAVSLYAAQESIKLKDARDKKAADAVKKDSTAKKKNAAKLKSYYATNIKKTADLKITSAHQKLYNTVTKDIAALEKKVKSLPSKYTKGIKADINDMKTHQKRSLAFQNAVKEGAILQKNQTAMINYMKAGKADTNINSKYNTLNKSITTMEKKIGAVYTAEVRSLFKTKYITPAVNTRMNNQYEKDRVNLLIVMEKQVKEKKYEEAKKNLDSLKVMEDKSKKLKADSKRYPTYKTYEASLNTWKQKLIKQIEAALSPAPEPAPETEKELEAEPELLKEPAEEPLAAETAEPNQAEENPAVETPAEMDTSITQ</sequence>
<evidence type="ECO:0000313" key="11">
    <source>
        <dbReference type="Proteomes" id="UP000239663"/>
    </source>
</evidence>
<dbReference type="InterPro" id="IPR034274">
    <property type="entry name" value="ENP1_M14_CPD"/>
</dbReference>
<dbReference type="GO" id="GO:0004181">
    <property type="term" value="F:metallocarboxypeptidase activity"/>
    <property type="evidence" value="ECO:0007669"/>
    <property type="project" value="InterPro"/>
</dbReference>
<dbReference type="Proteomes" id="UP000239663">
    <property type="component" value="Unassembled WGS sequence"/>
</dbReference>
<dbReference type="CDD" id="cd06229">
    <property type="entry name" value="M14_Endopeptidase_I"/>
    <property type="match status" value="1"/>
</dbReference>
<accession>A0A2S7N2K0</accession>
<evidence type="ECO:0000256" key="7">
    <source>
        <dbReference type="PROSITE-ProRule" id="PRU01379"/>
    </source>
</evidence>
<evidence type="ECO:0000256" key="2">
    <source>
        <dbReference type="ARBA" id="ARBA00005988"/>
    </source>
</evidence>
<evidence type="ECO:0000256" key="4">
    <source>
        <dbReference type="ARBA" id="ARBA00022801"/>
    </source>
</evidence>
<protein>
    <submittedName>
        <fullName evidence="10">Peptidase M14</fullName>
    </submittedName>
</protein>
<evidence type="ECO:0000256" key="6">
    <source>
        <dbReference type="ARBA" id="ARBA00023049"/>
    </source>
</evidence>
<dbReference type="Gene3D" id="3.40.630.10">
    <property type="entry name" value="Zn peptidases"/>
    <property type="match status" value="1"/>
</dbReference>
<keyword evidence="3" id="KW-0645">Protease</keyword>
<dbReference type="GO" id="GO:0008270">
    <property type="term" value="F:zinc ion binding"/>
    <property type="evidence" value="ECO:0007669"/>
    <property type="project" value="InterPro"/>
</dbReference>
<keyword evidence="5" id="KW-0862">Zinc</keyword>
<dbReference type="Pfam" id="PF00246">
    <property type="entry name" value="Peptidase_M14"/>
    <property type="match status" value="1"/>
</dbReference>
<name>A0A2S7N2K0_9BACI</name>
<dbReference type="PROSITE" id="PS52035">
    <property type="entry name" value="PEPTIDASE_M14"/>
    <property type="match status" value="1"/>
</dbReference>
<dbReference type="InterPro" id="IPR041378">
    <property type="entry name" value="S-layer_SbsC_C"/>
</dbReference>
<dbReference type="PRINTS" id="PR00765">
    <property type="entry name" value="CRBOXYPTASEA"/>
</dbReference>
<keyword evidence="11" id="KW-1185">Reference proteome</keyword>
<evidence type="ECO:0000256" key="3">
    <source>
        <dbReference type="ARBA" id="ARBA00022670"/>
    </source>
</evidence>